<reference evidence="3" key="2">
    <citation type="journal article" date="2020" name="bioRxiv">
        <title>Genomic and phenotypic heterogeneity of clinical isolates of the human pathogens Aspergillus fumigatus, Aspergillus lentulus and Aspergillus fumigatiaffinis.</title>
        <authorList>
            <person name="dos Santos R.A.C."/>
            <person name="Steenwyk J.L."/>
            <person name="Rivero-Menendez O."/>
            <person name="Mead M.E."/>
            <person name="Silva L.P."/>
            <person name="Bastos R.W."/>
            <person name="Alastruey-Izquierdo A."/>
            <person name="Goldman G.H."/>
            <person name="Rokas A."/>
        </authorList>
    </citation>
    <scope>NUCLEOTIDE SEQUENCE</scope>
    <source>
        <strain evidence="3">CNM-CM8927</strain>
    </source>
</reference>
<keyword evidence="5" id="KW-1185">Reference proteome</keyword>
<dbReference type="Proteomes" id="UP000649114">
    <property type="component" value="Unassembled WGS sequence"/>
</dbReference>
<dbReference type="Proteomes" id="UP000051487">
    <property type="component" value="Unassembled WGS sequence"/>
</dbReference>
<protein>
    <submittedName>
        <fullName evidence="1">Uncharacterized protein</fullName>
    </submittedName>
</protein>
<name>A0AAN4PI13_ASPLE</name>
<comment type="caution">
    <text evidence="1">The sequence shown here is derived from an EMBL/GenBank/DDBJ whole genome shotgun (WGS) entry which is preliminary data.</text>
</comment>
<dbReference type="AlphaFoldDB" id="A0AAN4PI13"/>
<evidence type="ECO:0000313" key="5">
    <source>
        <dbReference type="Proteomes" id="UP000465220"/>
    </source>
</evidence>
<sequence length="157" mass="17512">MCAGAANTLWDYLQRDNYANTKYLVGHAMDGIALNVIANVPNFFINALLTRWAASSSTSDACGQKDDATYAADAASSIYQFCLAIQNEKMEDTATRYDAMDSEDSSTRPAGMQGLAKYFISQQAETWAPVCRDYGIVWRRRLLQSFRSLTGFWSARE</sequence>
<dbReference type="EMBL" id="BLKI01000115">
    <property type="protein sequence ID" value="GFF93361.1"/>
    <property type="molecule type" value="Genomic_DNA"/>
</dbReference>
<dbReference type="EMBL" id="JAAAPU010000097">
    <property type="protein sequence ID" value="KAF4202727.1"/>
    <property type="molecule type" value="Genomic_DNA"/>
</dbReference>
<evidence type="ECO:0000313" key="1">
    <source>
        <dbReference type="EMBL" id="GAQ06498.1"/>
    </source>
</evidence>
<dbReference type="EMBL" id="BCLY01000008">
    <property type="protein sequence ID" value="GAQ06498.1"/>
    <property type="molecule type" value="Genomic_DNA"/>
</dbReference>
<evidence type="ECO:0000313" key="4">
    <source>
        <dbReference type="Proteomes" id="UP000051487"/>
    </source>
</evidence>
<reference evidence="2 5" key="3">
    <citation type="submission" date="2020-01" db="EMBL/GenBank/DDBJ databases">
        <title>Draft genome sequence of Aspergillus lentulus IFM 60648.</title>
        <authorList>
            <person name="Takahashi H."/>
            <person name="Yaguchi T."/>
        </authorList>
    </citation>
    <scope>NUCLEOTIDE SEQUENCE [LARGE SCALE GENOMIC DNA]</scope>
    <source>
        <strain evidence="2 5">IFM 60648</strain>
    </source>
</reference>
<reference evidence="3" key="4">
    <citation type="submission" date="2020-04" db="EMBL/GenBank/DDBJ databases">
        <authorList>
            <person name="Santos R.A.C."/>
            <person name="Steenwyk J.L."/>
            <person name="Rivero-Menendez O."/>
            <person name="Mead M.E."/>
            <person name="Silva L.P."/>
            <person name="Bastos R.W."/>
            <person name="Alastruey-Izquierdo A."/>
            <person name="Goldman G.H."/>
            <person name="Rokas A."/>
        </authorList>
    </citation>
    <scope>NUCLEOTIDE SEQUENCE</scope>
    <source>
        <strain evidence="3">CNM-CM8927</strain>
    </source>
</reference>
<accession>A0AAN4PI13</accession>
<dbReference type="Proteomes" id="UP000465220">
    <property type="component" value="Unassembled WGS sequence"/>
</dbReference>
<reference evidence="1 4" key="1">
    <citation type="submission" date="2015-11" db="EMBL/GenBank/DDBJ databases">
        <title>Aspergillus lentulus strain IFM 54703T.</title>
        <authorList>
            <person name="Kusuya Y."/>
            <person name="Sakai K."/>
            <person name="Kamei K."/>
            <person name="Takahashi H."/>
            <person name="Yaguchi T."/>
        </authorList>
    </citation>
    <scope>NUCLEOTIDE SEQUENCE [LARGE SCALE GENOMIC DNA]</scope>
    <source>
        <strain evidence="1 4">IFM 54703</strain>
    </source>
</reference>
<organism evidence="1 4">
    <name type="scientific">Aspergillus lentulus</name>
    <dbReference type="NCBI Taxonomy" id="293939"/>
    <lineage>
        <taxon>Eukaryota</taxon>
        <taxon>Fungi</taxon>
        <taxon>Dikarya</taxon>
        <taxon>Ascomycota</taxon>
        <taxon>Pezizomycotina</taxon>
        <taxon>Eurotiomycetes</taxon>
        <taxon>Eurotiomycetidae</taxon>
        <taxon>Eurotiales</taxon>
        <taxon>Aspergillaceae</taxon>
        <taxon>Aspergillus</taxon>
        <taxon>Aspergillus subgen. Fumigati</taxon>
    </lineage>
</organism>
<proteinExistence type="predicted"/>
<gene>
    <name evidence="1" type="ORF">ALT_3819</name>
    <name evidence="3" type="ORF">CNMCM8927_009630</name>
    <name evidence="2" type="ORF">IFM60648_10058</name>
</gene>
<evidence type="ECO:0000313" key="2">
    <source>
        <dbReference type="EMBL" id="GFF93361.1"/>
    </source>
</evidence>
<evidence type="ECO:0000313" key="3">
    <source>
        <dbReference type="EMBL" id="KAF4202727.1"/>
    </source>
</evidence>